<keyword evidence="1" id="KW-0436">Ligase</keyword>
<sequence length="665" mass="78405">MKLNKLNIYTIVVILLILGSGVLCDILEYNEDNKNKIKESKSPNNSYNGSIELNNDCKCHQRTIFFRYPSDLEQNIKNFNITELTIQNREYFVGAFEQYFGKINYTMPSISNTLSNNNIIRLHHMENANLIWTLNNSIQKKKTYNLNYYQRQNTILRHYEITRKDNLYINYEKMNKKFSNDFTYMPKTYVKINTNEFEKEFENYTLSENNLWLIKPKLLSRGRGIHFLKNVENIKKNDIVMKYISNPLLIDNRKFDIRLYLLVTGHDPLKIYLFKEGLCRLSTDEFDLNIKDLDNTYKHLTNTSINKNNKKGYKYNDFVKSISELKKLIEEKYNTNFNKIWDQIKDICIKTLISMNNIQLKKNNNSKLSSNNLFKILGVDVIIDDKFKVWLLEVNHGPDLNVSKYKSHRTNIKYQIVHDMFNIIGMVPFSHVNGHALEGKCIYENSIEEIIDQSICELTRPLGGFEVIFPLKENINYYKKFFESYSENNKVLWNRINKENGKKKKKIVNNSTVNVKSIDVIKSINLGNENKEKKKIEKKKINGILEKSEKKKNILEKIPQYTNVTSQKLLMLLPSSKCKVNQRTIFFKYPSLLKSNINDRVEEFIINDKKYFVGGKHPNLKSLRSTLSENGIISLFEENNVNLNWRATRKNSVIPLTINKYQKNH</sequence>
<keyword evidence="2" id="KW-0547">Nucleotide-binding</keyword>
<dbReference type="Pfam" id="PF03133">
    <property type="entry name" value="TTL"/>
    <property type="match status" value="1"/>
</dbReference>
<dbReference type="GO" id="GO:0036064">
    <property type="term" value="C:ciliary basal body"/>
    <property type="evidence" value="ECO:0007669"/>
    <property type="project" value="TreeGrafter"/>
</dbReference>
<dbReference type="SUPFAM" id="SSF56059">
    <property type="entry name" value="Glutathione synthetase ATP-binding domain-like"/>
    <property type="match status" value="1"/>
</dbReference>
<evidence type="ECO:0000256" key="5">
    <source>
        <dbReference type="ARBA" id="ARBA00049274"/>
    </source>
</evidence>
<dbReference type="STRING" id="1754191.A0A1Y1UW51"/>
<dbReference type="GO" id="GO:0070740">
    <property type="term" value="F:tubulin-glutamic acid ligase activity"/>
    <property type="evidence" value="ECO:0007669"/>
    <property type="project" value="TreeGrafter"/>
</dbReference>
<dbReference type="AlphaFoldDB" id="A0A1Y1UW51"/>
<evidence type="ECO:0000256" key="1">
    <source>
        <dbReference type="ARBA" id="ARBA00022598"/>
    </source>
</evidence>
<reference evidence="7 8" key="2">
    <citation type="submission" date="2016-08" db="EMBL/GenBank/DDBJ databases">
        <title>Pervasive Adenine N6-methylation of Active Genes in Fungi.</title>
        <authorList>
            <consortium name="DOE Joint Genome Institute"/>
            <person name="Mondo S.J."/>
            <person name="Dannebaum R.O."/>
            <person name="Kuo R.C."/>
            <person name="Labutti K."/>
            <person name="Haridas S."/>
            <person name="Kuo A."/>
            <person name="Salamov A."/>
            <person name="Ahrendt S.R."/>
            <person name="Lipzen A."/>
            <person name="Sullivan W."/>
            <person name="Andreopoulos W.B."/>
            <person name="Clum A."/>
            <person name="Lindquist E."/>
            <person name="Daum C."/>
            <person name="Ramamoorthy G.K."/>
            <person name="Gryganskyi A."/>
            <person name="Culley D."/>
            <person name="Magnuson J.K."/>
            <person name="James T.Y."/>
            <person name="O'Malley M.A."/>
            <person name="Stajich J.E."/>
            <person name="Spatafora J.W."/>
            <person name="Visel A."/>
            <person name="Grigoriev I.V."/>
        </authorList>
    </citation>
    <scope>NUCLEOTIDE SEQUENCE [LARGE SCALE GENOMIC DNA]</scope>
    <source>
        <strain evidence="8">finn</strain>
    </source>
</reference>
<evidence type="ECO:0000313" key="8">
    <source>
        <dbReference type="Proteomes" id="UP000193719"/>
    </source>
</evidence>
<evidence type="ECO:0000256" key="4">
    <source>
        <dbReference type="ARBA" id="ARBA00041448"/>
    </source>
</evidence>
<keyword evidence="3" id="KW-0067">ATP-binding</keyword>
<keyword evidence="8" id="KW-1185">Reference proteome</keyword>
<dbReference type="GO" id="GO:0015631">
    <property type="term" value="F:tubulin binding"/>
    <property type="evidence" value="ECO:0007669"/>
    <property type="project" value="TreeGrafter"/>
</dbReference>
<accession>A0A1Y1UW51</accession>
<dbReference type="GO" id="GO:0005524">
    <property type="term" value="F:ATP binding"/>
    <property type="evidence" value="ECO:0007669"/>
    <property type="project" value="UniProtKB-KW"/>
</dbReference>
<comment type="caution">
    <text evidence="7">The sequence shown here is derived from an EMBL/GenBank/DDBJ whole genome shotgun (WGS) entry which is preliminary data.</text>
</comment>
<evidence type="ECO:0000313" key="7">
    <source>
        <dbReference type="EMBL" id="ORX42261.1"/>
    </source>
</evidence>
<feature type="chain" id="PRO_5012937438" description="Tubulin--tyrosine ligase-like protein 5" evidence="6">
    <location>
        <begin position="25"/>
        <end position="665"/>
    </location>
</feature>
<evidence type="ECO:0000256" key="3">
    <source>
        <dbReference type="ARBA" id="ARBA00022840"/>
    </source>
</evidence>
<keyword evidence="6" id="KW-0732">Signal</keyword>
<organism evidence="7 8">
    <name type="scientific">Piromyces finnis</name>
    <dbReference type="NCBI Taxonomy" id="1754191"/>
    <lineage>
        <taxon>Eukaryota</taxon>
        <taxon>Fungi</taxon>
        <taxon>Fungi incertae sedis</taxon>
        <taxon>Chytridiomycota</taxon>
        <taxon>Chytridiomycota incertae sedis</taxon>
        <taxon>Neocallimastigomycetes</taxon>
        <taxon>Neocallimastigales</taxon>
        <taxon>Neocallimastigaceae</taxon>
        <taxon>Piromyces</taxon>
    </lineage>
</organism>
<dbReference type="Gene3D" id="3.30.470.20">
    <property type="entry name" value="ATP-grasp fold, B domain"/>
    <property type="match status" value="1"/>
</dbReference>
<dbReference type="Proteomes" id="UP000193719">
    <property type="component" value="Unassembled WGS sequence"/>
</dbReference>
<dbReference type="EMBL" id="MCFH01000068">
    <property type="protein sequence ID" value="ORX42261.1"/>
    <property type="molecule type" value="Genomic_DNA"/>
</dbReference>
<name>A0A1Y1UW51_9FUNG</name>
<dbReference type="InterPro" id="IPR004344">
    <property type="entry name" value="TTL/TTLL_fam"/>
</dbReference>
<comment type="catalytic activity">
    <reaction evidence="5">
        <text>L-glutamyl-[protein] + L-glutamate + ATP = gamma-L-glutamyl-L-glutamyl-[protein] + ADP + phosphate + H(+)</text>
        <dbReference type="Rhea" id="RHEA:60144"/>
        <dbReference type="Rhea" id="RHEA-COMP:10208"/>
        <dbReference type="Rhea" id="RHEA-COMP:15517"/>
        <dbReference type="ChEBI" id="CHEBI:15378"/>
        <dbReference type="ChEBI" id="CHEBI:29973"/>
        <dbReference type="ChEBI" id="CHEBI:29985"/>
        <dbReference type="ChEBI" id="CHEBI:30616"/>
        <dbReference type="ChEBI" id="CHEBI:43474"/>
        <dbReference type="ChEBI" id="CHEBI:143622"/>
        <dbReference type="ChEBI" id="CHEBI:456216"/>
    </reaction>
    <physiologicalReaction direction="left-to-right" evidence="5">
        <dbReference type="Rhea" id="RHEA:60145"/>
    </physiologicalReaction>
</comment>
<dbReference type="OrthoDB" id="202825at2759"/>
<evidence type="ECO:0000256" key="2">
    <source>
        <dbReference type="ARBA" id="ARBA00022741"/>
    </source>
</evidence>
<reference evidence="7 8" key="1">
    <citation type="submission" date="2016-08" db="EMBL/GenBank/DDBJ databases">
        <title>Genomes of anaerobic fungi encode conserved fungal cellulosomes for biomass hydrolysis.</title>
        <authorList>
            <consortium name="DOE Joint Genome Institute"/>
            <person name="Haitjema C.H."/>
            <person name="Gilmore S.P."/>
            <person name="Henske J.K."/>
            <person name="Solomon K.V."/>
            <person name="De Groot R."/>
            <person name="Kuo A."/>
            <person name="Mondo S.J."/>
            <person name="Salamov A.A."/>
            <person name="Labutti K."/>
            <person name="Zhao Z."/>
            <person name="Chiniquy J."/>
            <person name="Barry K."/>
            <person name="Brewer H.M."/>
            <person name="Purvine S.O."/>
            <person name="Wright A.T."/>
            <person name="Boxma B."/>
            <person name="Van Alen T."/>
            <person name="Hackstein J.H."/>
            <person name="Baker S.E."/>
            <person name="Grigoriev I.V."/>
            <person name="O'Malley M.A."/>
        </authorList>
    </citation>
    <scope>NUCLEOTIDE SEQUENCE [LARGE SCALE GENOMIC DNA]</scope>
    <source>
        <strain evidence="8">finn</strain>
    </source>
</reference>
<protein>
    <recommendedName>
        <fullName evidence="4">Tubulin--tyrosine ligase-like protein 5</fullName>
    </recommendedName>
</protein>
<dbReference type="PANTHER" id="PTHR12241:SF145">
    <property type="entry name" value="TUBULIN POLYGLUTAMYLASE TTLL5"/>
    <property type="match status" value="1"/>
</dbReference>
<evidence type="ECO:0000256" key="6">
    <source>
        <dbReference type="SAM" id="SignalP"/>
    </source>
</evidence>
<dbReference type="GO" id="GO:0000226">
    <property type="term" value="P:microtubule cytoskeleton organization"/>
    <property type="evidence" value="ECO:0007669"/>
    <property type="project" value="TreeGrafter"/>
</dbReference>
<dbReference type="PROSITE" id="PS51221">
    <property type="entry name" value="TTL"/>
    <property type="match status" value="1"/>
</dbReference>
<dbReference type="PANTHER" id="PTHR12241">
    <property type="entry name" value="TUBULIN POLYGLUTAMYLASE"/>
    <property type="match status" value="1"/>
</dbReference>
<gene>
    <name evidence="7" type="ORF">BCR36DRAFT_160649</name>
</gene>
<proteinExistence type="predicted"/>
<feature type="signal peptide" evidence="6">
    <location>
        <begin position="1"/>
        <end position="24"/>
    </location>
</feature>